<accession>A0A1E5UPN3</accession>
<dbReference type="PROSITE" id="PS00211">
    <property type="entry name" value="ABC_TRANSPORTER_1"/>
    <property type="match status" value="1"/>
</dbReference>
<dbReference type="PANTHER" id="PTHR43204">
    <property type="entry name" value="ABC TRANSPORTER I FAMILY MEMBER 6, CHLOROPLASTIC"/>
    <property type="match status" value="1"/>
</dbReference>
<organism evidence="5 6">
    <name type="scientific">Dichanthelium oligosanthes</name>
    <dbReference type="NCBI Taxonomy" id="888268"/>
    <lineage>
        <taxon>Eukaryota</taxon>
        <taxon>Viridiplantae</taxon>
        <taxon>Streptophyta</taxon>
        <taxon>Embryophyta</taxon>
        <taxon>Tracheophyta</taxon>
        <taxon>Spermatophyta</taxon>
        <taxon>Magnoliopsida</taxon>
        <taxon>Liliopsida</taxon>
        <taxon>Poales</taxon>
        <taxon>Poaceae</taxon>
        <taxon>PACMAD clade</taxon>
        <taxon>Panicoideae</taxon>
        <taxon>Panicodae</taxon>
        <taxon>Paniceae</taxon>
        <taxon>Dichantheliinae</taxon>
        <taxon>Dichanthelium</taxon>
    </lineage>
</organism>
<feature type="compositionally biased region" description="Low complexity" evidence="3">
    <location>
        <begin position="1"/>
        <end position="22"/>
    </location>
</feature>
<dbReference type="InterPro" id="IPR027417">
    <property type="entry name" value="P-loop_NTPase"/>
</dbReference>
<dbReference type="GO" id="GO:0005524">
    <property type="term" value="F:ATP binding"/>
    <property type="evidence" value="ECO:0007669"/>
    <property type="project" value="UniProtKB-KW"/>
</dbReference>
<dbReference type="InterPro" id="IPR010230">
    <property type="entry name" value="FeS-cluster_ATPase_SufC"/>
</dbReference>
<dbReference type="PANTHER" id="PTHR43204:SF1">
    <property type="entry name" value="ABC TRANSPORTER I FAMILY MEMBER 6, CHLOROPLASTIC"/>
    <property type="match status" value="1"/>
</dbReference>
<evidence type="ECO:0000313" key="6">
    <source>
        <dbReference type="Proteomes" id="UP000095767"/>
    </source>
</evidence>
<evidence type="ECO:0000259" key="4">
    <source>
        <dbReference type="PROSITE" id="PS50893"/>
    </source>
</evidence>
<dbReference type="InterPro" id="IPR003439">
    <property type="entry name" value="ABC_transporter-like_ATP-bd"/>
</dbReference>
<evidence type="ECO:0000313" key="5">
    <source>
        <dbReference type="EMBL" id="OEL14859.1"/>
    </source>
</evidence>
<dbReference type="InterPro" id="IPR003593">
    <property type="entry name" value="AAA+_ATPase"/>
</dbReference>
<sequence length="333" mass="35837">MAPPLAAVSSSSPLFSPSSSRPLVRRHAPPSYVSMRTRGRSQPAAAAAAAESSGSPLLEVRGLTASVKETGQQILAGVDLTIREGEIHAIMGKNGSGKSTLTKFYLCKTNRDHAHCSGTCMFNQVFVFDLQVLVGHPHYKVTGGTILFKGEDLVDMEPEERSLAGLFMSFQAPIEIPGVSNFDFLLMAVNARREKSGLPALGPLEFYSVVSPKVDALKMDPKFLDRNVNEGFSGGERKRNEILQLSVIGADLALLDEIDSGLDVDALEDVANAVNGLLTPQNSVLMITHYQRLLDLIKPSYVHIMENGKIIKTGDSSIATQINEGGFKSIALV</sequence>
<dbReference type="SMART" id="SM00382">
    <property type="entry name" value="AAA"/>
    <property type="match status" value="1"/>
</dbReference>
<dbReference type="GO" id="GO:0016887">
    <property type="term" value="F:ATP hydrolysis activity"/>
    <property type="evidence" value="ECO:0007669"/>
    <property type="project" value="InterPro"/>
</dbReference>
<dbReference type="PROSITE" id="PS50893">
    <property type="entry name" value="ABC_TRANSPORTER_2"/>
    <property type="match status" value="1"/>
</dbReference>
<feature type="domain" description="ABC transporter" evidence="4">
    <location>
        <begin position="58"/>
        <end position="332"/>
    </location>
</feature>
<keyword evidence="1" id="KW-0547">Nucleotide-binding</keyword>
<evidence type="ECO:0000256" key="1">
    <source>
        <dbReference type="ARBA" id="ARBA00022741"/>
    </source>
</evidence>
<dbReference type="Pfam" id="PF00005">
    <property type="entry name" value="ABC_tran"/>
    <property type="match status" value="2"/>
</dbReference>
<feature type="region of interest" description="Disordered" evidence="3">
    <location>
        <begin position="1"/>
        <end position="28"/>
    </location>
</feature>
<dbReference type="OrthoDB" id="6500128at2759"/>
<evidence type="ECO:0000256" key="3">
    <source>
        <dbReference type="SAM" id="MobiDB-lite"/>
    </source>
</evidence>
<dbReference type="AlphaFoldDB" id="A0A1E5UPN3"/>
<dbReference type="Proteomes" id="UP000095767">
    <property type="component" value="Unassembled WGS sequence"/>
</dbReference>
<dbReference type="NCBIfam" id="TIGR01978">
    <property type="entry name" value="sufC"/>
    <property type="match status" value="1"/>
</dbReference>
<evidence type="ECO:0000256" key="2">
    <source>
        <dbReference type="ARBA" id="ARBA00022840"/>
    </source>
</evidence>
<dbReference type="SUPFAM" id="SSF52540">
    <property type="entry name" value="P-loop containing nucleoside triphosphate hydrolases"/>
    <property type="match status" value="1"/>
</dbReference>
<dbReference type="STRING" id="888268.A0A1E5UPN3"/>
<reference evidence="5 6" key="1">
    <citation type="submission" date="2016-09" db="EMBL/GenBank/DDBJ databases">
        <title>The draft genome of Dichanthelium oligosanthes: A C3 panicoid grass species.</title>
        <authorList>
            <person name="Studer A.J."/>
            <person name="Schnable J.C."/>
            <person name="Brutnell T.P."/>
        </authorList>
    </citation>
    <scope>NUCLEOTIDE SEQUENCE [LARGE SCALE GENOMIC DNA]</scope>
    <source>
        <strain evidence="6">cv. Kellogg 1175</strain>
        <tissue evidence="5">Leaf</tissue>
    </source>
</reference>
<dbReference type="EMBL" id="LWDX02068847">
    <property type="protein sequence ID" value="OEL14859.1"/>
    <property type="molecule type" value="Genomic_DNA"/>
</dbReference>
<keyword evidence="6" id="KW-1185">Reference proteome</keyword>
<comment type="caution">
    <text evidence="5">The sequence shown here is derived from an EMBL/GenBank/DDBJ whole genome shotgun (WGS) entry which is preliminary data.</text>
</comment>
<gene>
    <name evidence="5" type="ORF">BAE44_0024124</name>
</gene>
<name>A0A1E5UPN3_9POAL</name>
<keyword evidence="2" id="KW-0067">ATP-binding</keyword>
<protein>
    <submittedName>
        <fullName evidence="5">ABC transporter I family member 6, chloroplastic</fullName>
    </submittedName>
</protein>
<dbReference type="CDD" id="cd03217">
    <property type="entry name" value="ABC_FeS_Assembly"/>
    <property type="match status" value="1"/>
</dbReference>
<dbReference type="Gene3D" id="3.40.50.300">
    <property type="entry name" value="P-loop containing nucleotide triphosphate hydrolases"/>
    <property type="match status" value="1"/>
</dbReference>
<dbReference type="InterPro" id="IPR017871">
    <property type="entry name" value="ABC_transporter-like_CS"/>
</dbReference>
<proteinExistence type="predicted"/>